<keyword evidence="3" id="KW-1185">Reference proteome</keyword>
<evidence type="ECO:0000313" key="3">
    <source>
        <dbReference type="Proteomes" id="UP000019678"/>
    </source>
</evidence>
<protein>
    <submittedName>
        <fullName evidence="2">Uncharacterized protein</fullName>
    </submittedName>
</protein>
<dbReference type="Proteomes" id="UP000019678">
    <property type="component" value="Unassembled WGS sequence"/>
</dbReference>
<feature type="region of interest" description="Disordered" evidence="1">
    <location>
        <begin position="1"/>
        <end position="43"/>
    </location>
</feature>
<feature type="compositionally biased region" description="Low complexity" evidence="1">
    <location>
        <begin position="22"/>
        <end position="43"/>
    </location>
</feature>
<organism evidence="2 3">
    <name type="scientific">Chondromyces apiculatus DSM 436</name>
    <dbReference type="NCBI Taxonomy" id="1192034"/>
    <lineage>
        <taxon>Bacteria</taxon>
        <taxon>Pseudomonadati</taxon>
        <taxon>Myxococcota</taxon>
        <taxon>Polyangia</taxon>
        <taxon>Polyangiales</taxon>
        <taxon>Polyangiaceae</taxon>
        <taxon>Chondromyces</taxon>
    </lineage>
</organism>
<feature type="compositionally biased region" description="Polar residues" evidence="1">
    <location>
        <begin position="12"/>
        <end position="21"/>
    </location>
</feature>
<gene>
    <name evidence="2" type="ORF">CAP_0088</name>
</gene>
<evidence type="ECO:0000256" key="1">
    <source>
        <dbReference type="SAM" id="MobiDB-lite"/>
    </source>
</evidence>
<accession>A0A017TES8</accession>
<comment type="caution">
    <text evidence="2">The sequence shown here is derived from an EMBL/GenBank/DDBJ whole genome shotgun (WGS) entry which is preliminary data.</text>
</comment>
<proteinExistence type="predicted"/>
<dbReference type="AlphaFoldDB" id="A0A017TES8"/>
<name>A0A017TES8_9BACT</name>
<reference evidence="2 3" key="1">
    <citation type="submission" date="2013-05" db="EMBL/GenBank/DDBJ databases">
        <title>Genome assembly of Chondromyces apiculatus DSM 436.</title>
        <authorList>
            <person name="Sharma G."/>
            <person name="Khatri I."/>
            <person name="Kaur C."/>
            <person name="Mayilraj S."/>
            <person name="Subramanian S."/>
        </authorList>
    </citation>
    <scope>NUCLEOTIDE SEQUENCE [LARGE SCALE GENOMIC DNA]</scope>
    <source>
        <strain evidence="2 3">DSM 436</strain>
    </source>
</reference>
<evidence type="ECO:0000313" key="2">
    <source>
        <dbReference type="EMBL" id="EYF07335.1"/>
    </source>
</evidence>
<sequence>MGVGHAVPSTPRPASSAQSGVTRLALRLRGATPRTTRAAARTR</sequence>
<dbReference type="EMBL" id="ASRX01000010">
    <property type="protein sequence ID" value="EYF07335.1"/>
    <property type="molecule type" value="Genomic_DNA"/>
</dbReference>